<evidence type="ECO:0000259" key="6">
    <source>
        <dbReference type="Pfam" id="PF13458"/>
    </source>
</evidence>
<feature type="domain" description="Leucine-binding protein" evidence="6">
    <location>
        <begin position="28"/>
        <end position="375"/>
    </location>
</feature>
<dbReference type="Pfam" id="PF13458">
    <property type="entry name" value="Peripla_BP_6"/>
    <property type="match status" value="1"/>
</dbReference>
<keyword evidence="3 5" id="KW-0732">Signal</keyword>
<dbReference type="PRINTS" id="PR00337">
    <property type="entry name" value="LEUILEVALBP"/>
</dbReference>
<comment type="similarity">
    <text evidence="1">Belongs to the leucine-binding protein family.</text>
</comment>
<dbReference type="RefSeq" id="WP_133033623.1">
    <property type="nucleotide sequence ID" value="NZ_BAABEI010000012.1"/>
</dbReference>
<dbReference type="PANTHER" id="PTHR30483">
    <property type="entry name" value="LEUCINE-SPECIFIC-BINDING PROTEIN"/>
    <property type="match status" value="1"/>
</dbReference>
<reference evidence="7 8" key="1">
    <citation type="submission" date="2019-03" db="EMBL/GenBank/DDBJ databases">
        <title>Genomic Encyclopedia of Type Strains, Phase IV (KMG-IV): sequencing the most valuable type-strain genomes for metagenomic binning, comparative biology and taxonomic classification.</title>
        <authorList>
            <person name="Goeker M."/>
        </authorList>
    </citation>
    <scope>NUCLEOTIDE SEQUENCE [LARGE SCALE GENOMIC DNA]</scope>
    <source>
        <strain evidence="7 8">DSM 18401</strain>
    </source>
</reference>
<keyword evidence="2" id="KW-0813">Transport</keyword>
<dbReference type="CDD" id="cd06333">
    <property type="entry name" value="PBP1_ABC_RPA1789-like"/>
    <property type="match status" value="1"/>
</dbReference>
<dbReference type="AlphaFoldDB" id="A0A4R2D092"/>
<evidence type="ECO:0000313" key="8">
    <source>
        <dbReference type="Proteomes" id="UP000295351"/>
    </source>
</evidence>
<dbReference type="SUPFAM" id="SSF53822">
    <property type="entry name" value="Periplasmic binding protein-like I"/>
    <property type="match status" value="1"/>
</dbReference>
<dbReference type="InterPro" id="IPR028082">
    <property type="entry name" value="Peripla_BP_I"/>
</dbReference>
<keyword evidence="4" id="KW-0029">Amino-acid transport</keyword>
<dbReference type="Proteomes" id="UP000295351">
    <property type="component" value="Unassembled WGS sequence"/>
</dbReference>
<organism evidence="7 8">
    <name type="scientific">Shinella granuli</name>
    <dbReference type="NCBI Taxonomy" id="323621"/>
    <lineage>
        <taxon>Bacteria</taxon>
        <taxon>Pseudomonadati</taxon>
        <taxon>Pseudomonadota</taxon>
        <taxon>Alphaproteobacteria</taxon>
        <taxon>Hyphomicrobiales</taxon>
        <taxon>Rhizobiaceae</taxon>
        <taxon>Shinella</taxon>
    </lineage>
</organism>
<evidence type="ECO:0000313" key="7">
    <source>
        <dbReference type="EMBL" id="TCN47111.1"/>
    </source>
</evidence>
<keyword evidence="8" id="KW-1185">Reference proteome</keyword>
<proteinExistence type="inferred from homology"/>
<dbReference type="EMBL" id="SLVX01000003">
    <property type="protein sequence ID" value="TCN47111.1"/>
    <property type="molecule type" value="Genomic_DNA"/>
</dbReference>
<evidence type="ECO:0000256" key="3">
    <source>
        <dbReference type="ARBA" id="ARBA00022729"/>
    </source>
</evidence>
<dbReference type="InterPro" id="IPR000709">
    <property type="entry name" value="Leu_Ile_Val-bd"/>
</dbReference>
<dbReference type="Gene3D" id="3.40.50.2300">
    <property type="match status" value="2"/>
</dbReference>
<protein>
    <submittedName>
        <fullName evidence="7">Amino acid/amide ABC transporter substrate-binding protein (HAAT family)</fullName>
    </submittedName>
</protein>
<dbReference type="InterPro" id="IPR028081">
    <property type="entry name" value="Leu-bd"/>
</dbReference>
<sequence length="383" mass="39863">MKFSLTTTALAGTLALVLGFAAPALADIKIGATLSETGPASFLGDPEAKTLKMLVEEINAAGGVNGEKIDLIVYDDGGDPNKARTFATRLVEDDEVVAVIGGTTTGTSMAIIPVFEDAEIPFISLAGAIEIIDPVRPFTFKTPHTDRMACAKIFEDMKKAGIGKIGLISGSDGFGASMRKQCLEIIGDYGIEVLADETYGPTDADMTPQLTNIKGKDGVQAVLNPGFGQGPAIVTRNYAQLAVGLPLYQSHGVASDGFIELAGAEAAEGVRLPGTALLVASLLPESDPQRAVVVAYKDAYEKATGKPVSTFGGYAHDALRILVDAITRAGSTEPSAIRDAIEGTSGLVGTTGTVTMTAEDHLGLDLSAFRMLQIEKGGWKIVE</sequence>
<evidence type="ECO:0000256" key="2">
    <source>
        <dbReference type="ARBA" id="ARBA00022448"/>
    </source>
</evidence>
<evidence type="ECO:0000256" key="5">
    <source>
        <dbReference type="SAM" id="SignalP"/>
    </source>
</evidence>
<dbReference type="InterPro" id="IPR051010">
    <property type="entry name" value="BCAA_transport"/>
</dbReference>
<feature type="signal peptide" evidence="5">
    <location>
        <begin position="1"/>
        <end position="26"/>
    </location>
</feature>
<feature type="chain" id="PRO_5020998922" evidence="5">
    <location>
        <begin position="27"/>
        <end position="383"/>
    </location>
</feature>
<gene>
    <name evidence="7" type="ORF">EV665_103285</name>
</gene>
<dbReference type="GO" id="GO:0006865">
    <property type="term" value="P:amino acid transport"/>
    <property type="evidence" value="ECO:0007669"/>
    <property type="project" value="UniProtKB-KW"/>
</dbReference>
<accession>A0A4R2D092</accession>
<dbReference type="PANTHER" id="PTHR30483:SF38">
    <property type="entry name" value="BLR7848 PROTEIN"/>
    <property type="match status" value="1"/>
</dbReference>
<evidence type="ECO:0000256" key="1">
    <source>
        <dbReference type="ARBA" id="ARBA00010062"/>
    </source>
</evidence>
<evidence type="ECO:0000256" key="4">
    <source>
        <dbReference type="ARBA" id="ARBA00022970"/>
    </source>
</evidence>
<comment type="caution">
    <text evidence="7">The sequence shown here is derived from an EMBL/GenBank/DDBJ whole genome shotgun (WGS) entry which is preliminary data.</text>
</comment>
<name>A0A4R2D092_SHIGR</name>